<dbReference type="SUPFAM" id="SSF54593">
    <property type="entry name" value="Glyoxalase/Bleomycin resistance protein/Dihydroxybiphenyl dioxygenase"/>
    <property type="match status" value="1"/>
</dbReference>
<accession>A0ABN2I216</accession>
<dbReference type="RefSeq" id="WP_163569341.1">
    <property type="nucleotide sequence ID" value="NZ_BAAANY010000020.1"/>
</dbReference>
<dbReference type="Gene3D" id="3.10.180.10">
    <property type="entry name" value="2,3-Dihydroxybiphenyl 1,2-Dioxygenase, domain 1"/>
    <property type="match status" value="1"/>
</dbReference>
<dbReference type="Proteomes" id="UP001500618">
    <property type="component" value="Unassembled WGS sequence"/>
</dbReference>
<dbReference type="EMBL" id="BAAANY010000020">
    <property type="protein sequence ID" value="GAA1697295.1"/>
    <property type="molecule type" value="Genomic_DNA"/>
</dbReference>
<keyword evidence="3" id="KW-1185">Reference proteome</keyword>
<name>A0ABN2I216_9ACTN</name>
<dbReference type="InterPro" id="IPR029068">
    <property type="entry name" value="Glyas_Bleomycin-R_OHBP_Dase"/>
</dbReference>
<organism evidence="2 3">
    <name type="scientific">Fodinicola feengrottensis</name>
    <dbReference type="NCBI Taxonomy" id="435914"/>
    <lineage>
        <taxon>Bacteria</taxon>
        <taxon>Bacillati</taxon>
        <taxon>Actinomycetota</taxon>
        <taxon>Actinomycetes</taxon>
        <taxon>Mycobacteriales</taxon>
        <taxon>Fodinicola</taxon>
    </lineage>
</organism>
<reference evidence="2 3" key="1">
    <citation type="journal article" date="2019" name="Int. J. Syst. Evol. Microbiol.">
        <title>The Global Catalogue of Microorganisms (GCM) 10K type strain sequencing project: providing services to taxonomists for standard genome sequencing and annotation.</title>
        <authorList>
            <consortium name="The Broad Institute Genomics Platform"/>
            <consortium name="The Broad Institute Genome Sequencing Center for Infectious Disease"/>
            <person name="Wu L."/>
            <person name="Ma J."/>
        </authorList>
    </citation>
    <scope>NUCLEOTIDE SEQUENCE [LARGE SCALE GENOMIC DNA]</scope>
    <source>
        <strain evidence="2 3">JCM 14718</strain>
    </source>
</reference>
<comment type="caution">
    <text evidence="2">The sequence shown here is derived from an EMBL/GenBank/DDBJ whole genome shotgun (WGS) entry which is preliminary data.</text>
</comment>
<dbReference type="PANTHER" id="PTHR35908">
    <property type="entry name" value="HYPOTHETICAL FUSION PROTEIN"/>
    <property type="match status" value="1"/>
</dbReference>
<dbReference type="InterPro" id="IPR041581">
    <property type="entry name" value="Glyoxalase_6"/>
</dbReference>
<dbReference type="PANTHER" id="PTHR35908:SF1">
    <property type="entry name" value="CONSERVED PROTEIN"/>
    <property type="match status" value="1"/>
</dbReference>
<dbReference type="Pfam" id="PF18029">
    <property type="entry name" value="Glyoxalase_6"/>
    <property type="match status" value="1"/>
</dbReference>
<sequence length="214" mass="22831">MTQNGELTRKQLSDAVTGLGWRLVLNCLETFVRAESLTEAVGTAAKVVAAVDGDERVQLAVDDSGVTVVVRPPAGQGGTEAEVELARRIAAAVPVGGAGPRSVQLLEVAIDALDIPAIMPFWAAVMGYEADGKEVFDPLGQGPTIWFQRMTEPRQQRNRIHFDISVPHDEADDRIAAALAAGGVLVSDDRAPAFWILADAEGNEVCVCTWQARD</sequence>
<feature type="domain" description="Glyoxalase-like" evidence="1">
    <location>
        <begin position="108"/>
        <end position="208"/>
    </location>
</feature>
<proteinExistence type="predicted"/>
<gene>
    <name evidence="2" type="ORF">GCM10009765_53360</name>
</gene>
<evidence type="ECO:0000259" key="1">
    <source>
        <dbReference type="Pfam" id="PF18029"/>
    </source>
</evidence>
<evidence type="ECO:0000313" key="2">
    <source>
        <dbReference type="EMBL" id="GAA1697295.1"/>
    </source>
</evidence>
<protein>
    <submittedName>
        <fullName evidence="2">VOC family protein</fullName>
    </submittedName>
</protein>
<evidence type="ECO:0000313" key="3">
    <source>
        <dbReference type="Proteomes" id="UP001500618"/>
    </source>
</evidence>